<dbReference type="RefSeq" id="WP_135485123.1">
    <property type="nucleotide sequence ID" value="NZ_SRMF01000032.1"/>
</dbReference>
<dbReference type="EMBL" id="SRMF01000032">
    <property type="protein sequence ID" value="TGG88621.1"/>
    <property type="molecule type" value="Genomic_DNA"/>
</dbReference>
<proteinExistence type="predicted"/>
<dbReference type="Gene3D" id="3.40.50.1820">
    <property type="entry name" value="alpha/beta hydrolase"/>
    <property type="match status" value="1"/>
</dbReference>
<evidence type="ECO:0008006" key="3">
    <source>
        <dbReference type="Google" id="ProtNLM"/>
    </source>
</evidence>
<evidence type="ECO:0000313" key="2">
    <source>
        <dbReference type="Proteomes" id="UP000297475"/>
    </source>
</evidence>
<comment type="caution">
    <text evidence="1">The sequence shown here is derived from an EMBL/GenBank/DDBJ whole genome shotgun (WGS) entry which is preliminary data.</text>
</comment>
<accession>A0A4Z0VX86</accession>
<keyword evidence="2" id="KW-1185">Reference proteome</keyword>
<protein>
    <recommendedName>
        <fullName evidence="3">Alpha/beta hydrolase</fullName>
    </recommendedName>
</protein>
<name>A0A4Z0VX86_9GAMM</name>
<gene>
    <name evidence="1" type="ORF">E4656_20155</name>
</gene>
<dbReference type="OrthoDB" id="7958481at2"/>
<dbReference type="Proteomes" id="UP000297475">
    <property type="component" value="Unassembled WGS sequence"/>
</dbReference>
<organism evidence="1 2">
    <name type="scientific">Natronospirillum operosum</name>
    <dbReference type="NCBI Taxonomy" id="2759953"/>
    <lineage>
        <taxon>Bacteria</taxon>
        <taxon>Pseudomonadati</taxon>
        <taxon>Pseudomonadota</taxon>
        <taxon>Gammaproteobacteria</taxon>
        <taxon>Oceanospirillales</taxon>
        <taxon>Natronospirillaceae</taxon>
        <taxon>Natronospirillum</taxon>
    </lineage>
</organism>
<reference evidence="1 2" key="1">
    <citation type="submission" date="2019-04" db="EMBL/GenBank/DDBJ databases">
        <title>Natronospirillum operosus gen. nov., sp. nov., a haloalkaliphilic satellite isolated from decaying biomass of laboratory culture of cyanobacterium Geitlerinema sp. and proposal of Natronospirillaceae fam. nov. and Saccharospirillaceae fam. nov.</title>
        <authorList>
            <person name="Kevbrin V."/>
            <person name="Boltyanskaya Y."/>
            <person name="Koziaeva V."/>
            <person name="Grouzdev D.S."/>
            <person name="Park M."/>
            <person name="Cho J."/>
        </authorList>
    </citation>
    <scope>NUCLEOTIDE SEQUENCE [LARGE SCALE GENOMIC DNA]</scope>
    <source>
        <strain evidence="1 2">G-116</strain>
    </source>
</reference>
<dbReference type="SUPFAM" id="SSF53474">
    <property type="entry name" value="alpha/beta-Hydrolases"/>
    <property type="match status" value="1"/>
</dbReference>
<evidence type="ECO:0000313" key="1">
    <source>
        <dbReference type="EMBL" id="TGG88621.1"/>
    </source>
</evidence>
<dbReference type="InterPro" id="IPR029058">
    <property type="entry name" value="AB_hydrolase_fold"/>
</dbReference>
<dbReference type="AlphaFoldDB" id="A0A4Z0VX86"/>
<sequence length="138" mass="15561">MMYVLAFLSILILAFAAYLIFGGPRLPSDTDVVIENVLKNELPQIIRGETGFAASDGLQIWYEIIAPGGEPQGVVLLNMSMAGDALLWPPAFVRAFTDAGYRVIRYDYRGTGMSDWVEHWDSRHPYSLSDMARCQRQW</sequence>